<keyword evidence="6" id="KW-0809">Transit peptide</keyword>
<dbReference type="Pfam" id="PF00009">
    <property type="entry name" value="GTP_EFTU"/>
    <property type="match status" value="1"/>
</dbReference>
<feature type="compositionally biased region" description="Polar residues" evidence="12">
    <location>
        <begin position="181"/>
        <end position="195"/>
    </location>
</feature>
<evidence type="ECO:0000256" key="5">
    <source>
        <dbReference type="ARBA" id="ARBA00022917"/>
    </source>
</evidence>
<dbReference type="SUPFAM" id="SSF52156">
    <property type="entry name" value="Initiation factor IF2/eIF5b, domain 3"/>
    <property type="match status" value="1"/>
</dbReference>
<evidence type="ECO:0000256" key="2">
    <source>
        <dbReference type="ARBA" id="ARBA00007733"/>
    </source>
</evidence>
<dbReference type="PROSITE" id="PS51722">
    <property type="entry name" value="G_TR_2"/>
    <property type="match status" value="1"/>
</dbReference>
<reference evidence="14 15" key="1">
    <citation type="submission" date="2023-08" db="EMBL/GenBank/DDBJ databases">
        <title>Black Yeasts Isolated from many extreme environments.</title>
        <authorList>
            <person name="Coleine C."/>
            <person name="Stajich J.E."/>
            <person name="Selbmann L."/>
        </authorList>
    </citation>
    <scope>NUCLEOTIDE SEQUENCE [LARGE SCALE GENOMIC DNA]</scope>
    <source>
        <strain evidence="14 15">CCFEE 5792</strain>
    </source>
</reference>
<dbReference type="GO" id="GO:0003743">
    <property type="term" value="F:translation initiation factor activity"/>
    <property type="evidence" value="ECO:0007669"/>
    <property type="project" value="UniProtKB-KW"/>
</dbReference>
<dbReference type="CDD" id="cd01887">
    <property type="entry name" value="IF2_eIF5B"/>
    <property type="match status" value="1"/>
</dbReference>
<dbReference type="HAMAP" id="MF_00100_B">
    <property type="entry name" value="IF_2_B"/>
    <property type="match status" value="1"/>
</dbReference>
<keyword evidence="5" id="KW-0648">Protein biosynthesis</keyword>
<comment type="subcellular location">
    <subcellularLocation>
        <location evidence="1">Mitochondrion</location>
    </subcellularLocation>
</comment>
<keyword evidence="7" id="KW-0496">Mitochondrion</keyword>
<dbReference type="InterPro" id="IPR044145">
    <property type="entry name" value="IF2_II"/>
</dbReference>
<dbReference type="InterPro" id="IPR015760">
    <property type="entry name" value="TIF_IF2"/>
</dbReference>
<evidence type="ECO:0000256" key="10">
    <source>
        <dbReference type="ARBA" id="ARBA00044200"/>
    </source>
</evidence>
<evidence type="ECO:0000256" key="4">
    <source>
        <dbReference type="ARBA" id="ARBA00022741"/>
    </source>
</evidence>
<dbReference type="Proteomes" id="UP001358417">
    <property type="component" value="Unassembled WGS sequence"/>
</dbReference>
<dbReference type="InterPro" id="IPR027417">
    <property type="entry name" value="P-loop_NTPase"/>
</dbReference>
<dbReference type="Gene3D" id="3.40.50.10050">
    <property type="entry name" value="Translation initiation factor IF- 2, domain 3"/>
    <property type="match status" value="1"/>
</dbReference>
<feature type="compositionally biased region" description="Basic and acidic residues" evidence="12">
    <location>
        <begin position="434"/>
        <end position="448"/>
    </location>
</feature>
<feature type="compositionally biased region" description="Basic and acidic residues" evidence="12">
    <location>
        <begin position="266"/>
        <end position="279"/>
    </location>
</feature>
<evidence type="ECO:0000313" key="15">
    <source>
        <dbReference type="Proteomes" id="UP001358417"/>
    </source>
</evidence>
<dbReference type="Gene3D" id="2.40.30.10">
    <property type="entry name" value="Translation factors"/>
    <property type="match status" value="2"/>
</dbReference>
<keyword evidence="4" id="KW-0547">Nucleotide-binding</keyword>
<keyword evidence="15" id="KW-1185">Reference proteome</keyword>
<evidence type="ECO:0000256" key="6">
    <source>
        <dbReference type="ARBA" id="ARBA00022946"/>
    </source>
</evidence>
<comment type="similarity">
    <text evidence="2">Belongs to the TRAFAC class translation factor GTPase superfamily. Classic translation factor GTPase family. IF-2 subfamily.</text>
</comment>
<dbReference type="PANTHER" id="PTHR43381">
    <property type="entry name" value="TRANSLATION INITIATION FACTOR IF-2-RELATED"/>
    <property type="match status" value="1"/>
</dbReference>
<feature type="compositionally biased region" description="Basic and acidic residues" evidence="12">
    <location>
        <begin position="331"/>
        <end position="370"/>
    </location>
</feature>
<dbReference type="InterPro" id="IPR053905">
    <property type="entry name" value="EF-G-like_DII"/>
</dbReference>
<dbReference type="Pfam" id="PF22042">
    <property type="entry name" value="EF-G_D2"/>
    <property type="match status" value="1"/>
</dbReference>
<keyword evidence="3" id="KW-0396">Initiation factor</keyword>
<feature type="coiled-coil region" evidence="11">
    <location>
        <begin position="881"/>
        <end position="935"/>
    </location>
</feature>
<dbReference type="FunFam" id="2.40.30.10:FF:000008">
    <property type="entry name" value="Translation initiation factor IF-2"/>
    <property type="match status" value="1"/>
</dbReference>
<dbReference type="NCBIfam" id="TIGR00231">
    <property type="entry name" value="small_GTP"/>
    <property type="match status" value="1"/>
</dbReference>
<feature type="compositionally biased region" description="Polar residues" evidence="12">
    <location>
        <begin position="373"/>
        <end position="385"/>
    </location>
</feature>
<dbReference type="InterPro" id="IPR005225">
    <property type="entry name" value="Small_GTP-bd"/>
</dbReference>
<feature type="region of interest" description="Disordered" evidence="12">
    <location>
        <begin position="89"/>
        <end position="401"/>
    </location>
</feature>
<dbReference type="FunFam" id="3.40.50.10050:FF:000001">
    <property type="entry name" value="Translation initiation factor IF-2"/>
    <property type="match status" value="1"/>
</dbReference>
<comment type="function">
    <text evidence="9">One of the essential components for the initiation of protein synthesis. Protects formylmethionyl-tRNA from spontaneous hydrolysis and promotes its binding to the 30S ribosomal subunits. Also involved in the hydrolysis of GTP during the formation of the 70S ribosomal complex.</text>
</comment>
<feature type="compositionally biased region" description="Pro residues" evidence="12">
    <location>
        <begin position="110"/>
        <end position="128"/>
    </location>
</feature>
<evidence type="ECO:0000259" key="13">
    <source>
        <dbReference type="PROSITE" id="PS51722"/>
    </source>
</evidence>
<dbReference type="GO" id="GO:0005739">
    <property type="term" value="C:mitochondrion"/>
    <property type="evidence" value="ECO:0007669"/>
    <property type="project" value="UniProtKB-SubCell"/>
</dbReference>
<evidence type="ECO:0000256" key="8">
    <source>
        <dbReference type="ARBA" id="ARBA00023134"/>
    </source>
</evidence>
<dbReference type="EMBL" id="JAVRRD010000016">
    <property type="protein sequence ID" value="KAK5051013.1"/>
    <property type="molecule type" value="Genomic_DNA"/>
</dbReference>
<evidence type="ECO:0000313" key="14">
    <source>
        <dbReference type="EMBL" id="KAK5051013.1"/>
    </source>
</evidence>
<dbReference type="RefSeq" id="XP_064705513.1">
    <property type="nucleotide sequence ID" value="XM_064847160.1"/>
</dbReference>
<evidence type="ECO:0000256" key="3">
    <source>
        <dbReference type="ARBA" id="ARBA00022540"/>
    </source>
</evidence>
<evidence type="ECO:0000256" key="12">
    <source>
        <dbReference type="SAM" id="MobiDB-lite"/>
    </source>
</evidence>
<keyword evidence="8" id="KW-0342">GTP-binding</keyword>
<dbReference type="CDD" id="cd03702">
    <property type="entry name" value="IF2_mtIF2_II"/>
    <property type="match status" value="1"/>
</dbReference>
<dbReference type="Gene3D" id="3.40.50.300">
    <property type="entry name" value="P-loop containing nucleotide triphosphate hydrolases"/>
    <property type="match status" value="1"/>
</dbReference>
<dbReference type="CDD" id="cd03692">
    <property type="entry name" value="mtIF2_IVc"/>
    <property type="match status" value="1"/>
</dbReference>
<comment type="caution">
    <text evidence="14">The sequence shown here is derived from an EMBL/GenBank/DDBJ whole genome shotgun (WGS) entry which is preliminary data.</text>
</comment>
<feature type="compositionally biased region" description="Basic residues" evidence="12">
    <location>
        <begin position="524"/>
        <end position="534"/>
    </location>
</feature>
<dbReference type="GO" id="GO:0003924">
    <property type="term" value="F:GTPase activity"/>
    <property type="evidence" value="ECO:0007669"/>
    <property type="project" value="InterPro"/>
</dbReference>
<proteinExistence type="inferred from homology"/>
<dbReference type="GeneID" id="89971759"/>
<dbReference type="InterPro" id="IPR023115">
    <property type="entry name" value="TIF_IF2_dom3"/>
</dbReference>
<dbReference type="GO" id="GO:0005525">
    <property type="term" value="F:GTP binding"/>
    <property type="evidence" value="ECO:0007669"/>
    <property type="project" value="UniProtKB-KW"/>
</dbReference>
<name>A0AAV9N8K1_9EURO</name>
<dbReference type="Pfam" id="PF11987">
    <property type="entry name" value="IF-2"/>
    <property type="match status" value="1"/>
</dbReference>
<keyword evidence="11" id="KW-0175">Coiled coil</keyword>
<dbReference type="InterPro" id="IPR009000">
    <property type="entry name" value="Transl_B-barrel_sf"/>
</dbReference>
<feature type="compositionally biased region" description="Polar residues" evidence="12">
    <location>
        <begin position="139"/>
        <end position="159"/>
    </location>
</feature>
<dbReference type="InterPro" id="IPR000178">
    <property type="entry name" value="TF_IF2_bacterial-like"/>
</dbReference>
<dbReference type="SUPFAM" id="SSF52540">
    <property type="entry name" value="P-loop containing nucleoside triphosphate hydrolases"/>
    <property type="match status" value="1"/>
</dbReference>
<dbReference type="InterPro" id="IPR036925">
    <property type="entry name" value="TIF_IF2_dom3_sf"/>
</dbReference>
<feature type="compositionally biased region" description="Polar residues" evidence="12">
    <location>
        <begin position="497"/>
        <end position="523"/>
    </location>
</feature>
<evidence type="ECO:0000256" key="11">
    <source>
        <dbReference type="SAM" id="Coils"/>
    </source>
</evidence>
<dbReference type="PANTHER" id="PTHR43381:SF20">
    <property type="entry name" value="TRANSLATION INITIATION FACTOR IF-2, MITOCHONDRIAL"/>
    <property type="match status" value="1"/>
</dbReference>
<accession>A0AAV9N8K1</accession>
<organism evidence="14 15">
    <name type="scientific">Exophiala bonariae</name>
    <dbReference type="NCBI Taxonomy" id="1690606"/>
    <lineage>
        <taxon>Eukaryota</taxon>
        <taxon>Fungi</taxon>
        <taxon>Dikarya</taxon>
        <taxon>Ascomycota</taxon>
        <taxon>Pezizomycotina</taxon>
        <taxon>Eurotiomycetes</taxon>
        <taxon>Chaetothyriomycetidae</taxon>
        <taxon>Chaetothyriales</taxon>
        <taxon>Herpotrichiellaceae</taxon>
        <taxon>Exophiala</taxon>
    </lineage>
</organism>
<protein>
    <recommendedName>
        <fullName evidence="10">Translation initiation factor IF-2, mitochondrial</fullName>
    </recommendedName>
</protein>
<feature type="domain" description="Tr-type G" evidence="13">
    <location>
        <begin position="629"/>
        <end position="798"/>
    </location>
</feature>
<evidence type="ECO:0000256" key="7">
    <source>
        <dbReference type="ARBA" id="ARBA00023128"/>
    </source>
</evidence>
<evidence type="ECO:0000256" key="1">
    <source>
        <dbReference type="ARBA" id="ARBA00004173"/>
    </source>
</evidence>
<dbReference type="SUPFAM" id="SSF50447">
    <property type="entry name" value="Translation proteins"/>
    <property type="match status" value="2"/>
</dbReference>
<dbReference type="FunFam" id="3.40.50.300:FF:000019">
    <property type="entry name" value="Translation initiation factor IF-2"/>
    <property type="match status" value="1"/>
</dbReference>
<sequence length="1169" mass="129482">MRKALSQKLLLPRQDLCFLCAFRYALRPPPAHRTPVALRRAYQSSATSRHPGVAAALRVEDEDDTSSSHRGELLGWRCQCKHVNKPRRTDCTVCTTPRPQRPPLVYEADNPPPPLPPPVAPWPTPQSKPLPGLDGRSPPHSSLASIDQSPARSSPSVSENVLGILGSAPDRGNRPFAERFGNNQSGRRGRFQQSDAAWPESRFSRRPPVESRYRQQNSSESRDPVSRDLPFPVRRVTPQTEAHVNPGRYPPQRGSRDESFPLASERPPRFRELQNRPGRDPAFAGQSRVEGFSERTGISRPPISTQPLQQPELASKRSTNLQWTPMGGSAPRERELRDRAARDESRVNYPHSRNDDRVGQNDRYGFENRRTSQRGSGESWSTRARTGSRYEPRVLSTPGVEAVEEPDLSAEFDVNSVEVDSSDYDNLSQSARRRAMEKAANRRSRVYEIEEAEEPMPSFRNSSVRGPESRDRRSRISRTIDDDDDDDVYTPKALRVSKSSQKKSSWGNNHESEAFSQGGVQSRSRQRVSNKVKAQKGAASHSVVRPEVHLPEFISVEKLAQALKVRLDPFIAQLEEEGFEGARYDHILDASTSAMFADLYGFEPIIHTTEDGKDLVARPLPEDMSVLPPRPPIVTIMGHVDHGKTTILDYLRKSSVVDSEHGGITQHIGAFSVTMPGSERNITFLDTPGHAAFLDMRRRGANVTDIVVLVVAADDGVMPQTIEAINHAKEAGVQIIVAINKVDKEDADIERVKGDLSRHGIVVESYGGEYQSIPVSGKTGQGMADLEEAITLLADVNDFRAEIDGPVEGWIIESKVTAAGRVATVLVRRGTLRPGNFIVAGNTWARVRTLKNDSGQYIEEAPPGTPVQVDGWRGTDPDAGMEVLQADNEHHAKEVVDLRIEKTEAMQATTEVASLNLARTEEAEARAKVLEWEKEQGYHQLGYKARPQDNEGWVEKASAGPQRVHFVIKADVAGSTEALVHAVSAIGNSEIMANIVHSGVGELTESDIKMLAATGEGGYAISFNQSVDNSIRRLAEVAGLPILDHNIIYKVTDDVTEKLSAALPPIVSHRVLGEAEIGQLFDFTVKKRVIKIAGCKVTNGTISRAQAVRVLRHGEVIYTGMLESLKHIKKDVTEMRKGTECGMAFEHWEDFQEGDQVQCFEEIKEKRTL</sequence>
<dbReference type="AlphaFoldDB" id="A0AAV9N8K1"/>
<gene>
    <name evidence="14" type="ORF">LTR84_003572</name>
</gene>
<feature type="region of interest" description="Disordered" evidence="12">
    <location>
        <begin position="420"/>
        <end position="540"/>
    </location>
</feature>
<dbReference type="InterPro" id="IPR000795">
    <property type="entry name" value="T_Tr_GTP-bd_dom"/>
</dbReference>
<dbReference type="PROSITE" id="PS01176">
    <property type="entry name" value="IF2"/>
    <property type="match status" value="1"/>
</dbReference>
<evidence type="ECO:0000256" key="9">
    <source>
        <dbReference type="ARBA" id="ARBA00025162"/>
    </source>
</evidence>